<reference evidence="2 3" key="1">
    <citation type="submission" date="2022-10" db="EMBL/GenBank/DDBJ databases">
        <title>Alteromonas sp. chi3 Genome sequencing.</title>
        <authorList>
            <person name="Park S."/>
        </authorList>
    </citation>
    <scope>NUCLEOTIDE SEQUENCE [LARGE SCALE GENOMIC DNA]</scope>
    <source>
        <strain evidence="3">chi3</strain>
    </source>
</reference>
<gene>
    <name evidence="2" type="ORF">OIK42_19385</name>
</gene>
<dbReference type="Proteomes" id="UP001218788">
    <property type="component" value="Unassembled WGS sequence"/>
</dbReference>
<proteinExistence type="predicted"/>
<evidence type="ECO:0000256" key="1">
    <source>
        <dbReference type="SAM" id="Phobius"/>
    </source>
</evidence>
<dbReference type="EMBL" id="JAQQXP010000004">
    <property type="protein sequence ID" value="MDC8832922.1"/>
    <property type="molecule type" value="Genomic_DNA"/>
</dbReference>
<protein>
    <submittedName>
        <fullName evidence="2">Uncharacterized protein</fullName>
    </submittedName>
</protein>
<dbReference type="RefSeq" id="WP_273642823.1">
    <property type="nucleotide sequence ID" value="NZ_JAQQXP010000004.1"/>
</dbReference>
<comment type="caution">
    <text evidence="2">The sequence shown here is derived from an EMBL/GenBank/DDBJ whole genome shotgun (WGS) entry which is preliminary data.</text>
</comment>
<organism evidence="2 3">
    <name type="scientific">Alteromonas gilva</name>
    <dbReference type="NCBI Taxonomy" id="2987522"/>
    <lineage>
        <taxon>Bacteria</taxon>
        <taxon>Pseudomonadati</taxon>
        <taxon>Pseudomonadota</taxon>
        <taxon>Gammaproteobacteria</taxon>
        <taxon>Alteromonadales</taxon>
        <taxon>Alteromonadaceae</taxon>
        <taxon>Alteromonas/Salinimonas group</taxon>
        <taxon>Alteromonas</taxon>
    </lineage>
</organism>
<feature type="transmembrane region" description="Helical" evidence="1">
    <location>
        <begin position="45"/>
        <end position="69"/>
    </location>
</feature>
<keyword evidence="1" id="KW-0812">Transmembrane</keyword>
<sequence>MKKKLSDVVLLLMEVLLLAFGTSLFPGGLFSLVFGAGLSPAQFSFAVVALVVGFFMILTGAVLAVVRFVKYTNTR</sequence>
<keyword evidence="1" id="KW-1133">Transmembrane helix</keyword>
<name>A0ABT5L7R5_9ALTE</name>
<evidence type="ECO:0000313" key="2">
    <source>
        <dbReference type="EMBL" id="MDC8832922.1"/>
    </source>
</evidence>
<keyword evidence="3" id="KW-1185">Reference proteome</keyword>
<accession>A0ABT5L7R5</accession>
<keyword evidence="1" id="KW-0472">Membrane</keyword>
<evidence type="ECO:0000313" key="3">
    <source>
        <dbReference type="Proteomes" id="UP001218788"/>
    </source>
</evidence>